<feature type="region of interest" description="Disordered" evidence="12">
    <location>
        <begin position="35"/>
        <end position="66"/>
    </location>
</feature>
<dbReference type="PANTHER" id="PTHR43766">
    <property type="entry name" value="TRYPTOPHAN--TRNA LIGASE, MITOCHONDRIAL"/>
    <property type="match status" value="1"/>
</dbReference>
<dbReference type="PANTHER" id="PTHR43766:SF1">
    <property type="entry name" value="TRYPTOPHAN--TRNA LIGASE, MITOCHONDRIAL"/>
    <property type="match status" value="1"/>
</dbReference>
<comment type="catalytic activity">
    <reaction evidence="10">
        <text>tRNA(Trp) + L-tryptophan + ATP = L-tryptophyl-tRNA(Trp) + AMP + diphosphate + H(+)</text>
        <dbReference type="Rhea" id="RHEA:24080"/>
        <dbReference type="Rhea" id="RHEA-COMP:9671"/>
        <dbReference type="Rhea" id="RHEA-COMP:9705"/>
        <dbReference type="ChEBI" id="CHEBI:15378"/>
        <dbReference type="ChEBI" id="CHEBI:30616"/>
        <dbReference type="ChEBI" id="CHEBI:33019"/>
        <dbReference type="ChEBI" id="CHEBI:57912"/>
        <dbReference type="ChEBI" id="CHEBI:78442"/>
        <dbReference type="ChEBI" id="CHEBI:78535"/>
        <dbReference type="ChEBI" id="CHEBI:456215"/>
        <dbReference type="EC" id="6.1.1.2"/>
    </reaction>
</comment>
<dbReference type="AlphaFoldDB" id="A0AAW1P623"/>
<comment type="similarity">
    <text evidence="2 11">Belongs to the class-I aminoacyl-tRNA synthetase family.</text>
</comment>
<evidence type="ECO:0000256" key="2">
    <source>
        <dbReference type="ARBA" id="ARBA00005594"/>
    </source>
</evidence>
<comment type="caution">
    <text evidence="13">The sequence shown here is derived from an EMBL/GenBank/DDBJ whole genome shotgun (WGS) entry which is preliminary data.</text>
</comment>
<dbReference type="PROSITE" id="PS00178">
    <property type="entry name" value="AA_TRNA_LIGASE_I"/>
    <property type="match status" value="1"/>
</dbReference>
<dbReference type="Proteomes" id="UP001465755">
    <property type="component" value="Unassembled WGS sequence"/>
</dbReference>
<dbReference type="HAMAP" id="MF_00140_B">
    <property type="entry name" value="Trp_tRNA_synth_B"/>
    <property type="match status" value="1"/>
</dbReference>
<keyword evidence="7 11" id="KW-0648">Protein biosynthesis</keyword>
<dbReference type="GO" id="GO:0005739">
    <property type="term" value="C:mitochondrion"/>
    <property type="evidence" value="ECO:0007669"/>
    <property type="project" value="UniProtKB-SubCell"/>
</dbReference>
<dbReference type="InterPro" id="IPR002306">
    <property type="entry name" value="Trp-tRNA-ligase"/>
</dbReference>
<evidence type="ECO:0000256" key="12">
    <source>
        <dbReference type="SAM" id="MobiDB-lite"/>
    </source>
</evidence>
<keyword evidence="4 11" id="KW-0436">Ligase</keyword>
<organism evidence="13 14">
    <name type="scientific">Symbiochloris irregularis</name>
    <dbReference type="NCBI Taxonomy" id="706552"/>
    <lineage>
        <taxon>Eukaryota</taxon>
        <taxon>Viridiplantae</taxon>
        <taxon>Chlorophyta</taxon>
        <taxon>core chlorophytes</taxon>
        <taxon>Trebouxiophyceae</taxon>
        <taxon>Trebouxiales</taxon>
        <taxon>Trebouxiaceae</taxon>
        <taxon>Symbiochloris</taxon>
    </lineage>
</organism>
<evidence type="ECO:0000256" key="4">
    <source>
        <dbReference type="ARBA" id="ARBA00022598"/>
    </source>
</evidence>
<evidence type="ECO:0000256" key="6">
    <source>
        <dbReference type="ARBA" id="ARBA00022840"/>
    </source>
</evidence>
<comment type="subcellular location">
    <subcellularLocation>
        <location evidence="1">Mitochondrion</location>
    </subcellularLocation>
</comment>
<dbReference type="PRINTS" id="PR01039">
    <property type="entry name" value="TRNASYNTHTRP"/>
</dbReference>
<evidence type="ECO:0000256" key="1">
    <source>
        <dbReference type="ARBA" id="ARBA00004173"/>
    </source>
</evidence>
<keyword evidence="6 11" id="KW-0067">ATP-binding</keyword>
<evidence type="ECO:0000313" key="14">
    <source>
        <dbReference type="Proteomes" id="UP001465755"/>
    </source>
</evidence>
<dbReference type="EMBL" id="JALJOQ010000049">
    <property type="protein sequence ID" value="KAK9804611.1"/>
    <property type="molecule type" value="Genomic_DNA"/>
</dbReference>
<keyword evidence="5 11" id="KW-0547">Nucleotide-binding</keyword>
<dbReference type="InterPro" id="IPR001412">
    <property type="entry name" value="aa-tRNA-synth_I_CS"/>
</dbReference>
<dbReference type="EC" id="6.1.1.2" evidence="3"/>
<dbReference type="Gene3D" id="3.40.50.620">
    <property type="entry name" value="HUPs"/>
    <property type="match status" value="1"/>
</dbReference>
<dbReference type="GO" id="GO:0009507">
    <property type="term" value="C:chloroplast"/>
    <property type="evidence" value="ECO:0007669"/>
    <property type="project" value="TreeGrafter"/>
</dbReference>
<sequence>MHAVRSRLASCQAACWRQQQNQRCQRLFVTAASEAGSEAESQTRPRGPTETDASYNIPSPQSPAAPRKARLFSGVQPTGVMHLGNYLGAIKSWVKLQELYDTFYCIVDMHAITLQHEPKELLEATRRTAALYLACGVNPEVSSIFVQSHVPAHAELAWLLSCVTPIGWLRRMTQFKEKSARASDASEVGTGLLTYPVLMAADILLYQSELVPVGHDQKAHIELARDIAERTNRLYGNRQWKKLGGKGGKLFRIPDVFLPPVNARVMSLQDGTSKMSKSAESDMSRINLLDDPKLVKSKIQKAKSDGQVGLEFDNPDRPEANNLLGIYQTMSGISKDAAQSECKDLQWGEFKFRLAEAISEHLRPIQDRYKIIMDDRTVLDQVLQNGADVAAETAARTLFNEQAQRDAEGSGI</sequence>
<dbReference type="NCBIfam" id="TIGR00233">
    <property type="entry name" value="trpS"/>
    <property type="match status" value="1"/>
</dbReference>
<evidence type="ECO:0000313" key="13">
    <source>
        <dbReference type="EMBL" id="KAK9804611.1"/>
    </source>
</evidence>
<keyword evidence="8 11" id="KW-0030">Aminoacyl-tRNA synthetase</keyword>
<reference evidence="13 14" key="1">
    <citation type="journal article" date="2024" name="Nat. Commun.">
        <title>Phylogenomics reveals the evolutionary origins of lichenization in chlorophyte algae.</title>
        <authorList>
            <person name="Puginier C."/>
            <person name="Libourel C."/>
            <person name="Otte J."/>
            <person name="Skaloud P."/>
            <person name="Haon M."/>
            <person name="Grisel S."/>
            <person name="Petersen M."/>
            <person name="Berrin J.G."/>
            <person name="Delaux P.M."/>
            <person name="Dal Grande F."/>
            <person name="Keller J."/>
        </authorList>
    </citation>
    <scope>NUCLEOTIDE SEQUENCE [LARGE SCALE GENOMIC DNA]</scope>
    <source>
        <strain evidence="13 14">SAG 2036</strain>
    </source>
</reference>
<protein>
    <recommendedName>
        <fullName evidence="3">tryptophan--tRNA ligase</fullName>
        <ecNumber evidence="3">6.1.1.2</ecNumber>
    </recommendedName>
    <alternativeName>
        <fullName evidence="9">Tryptophanyl-tRNA synthetase</fullName>
    </alternativeName>
</protein>
<accession>A0AAW1P623</accession>
<evidence type="ECO:0000256" key="8">
    <source>
        <dbReference type="ARBA" id="ARBA00023146"/>
    </source>
</evidence>
<dbReference type="GO" id="GO:0048608">
    <property type="term" value="P:reproductive structure development"/>
    <property type="evidence" value="ECO:0007669"/>
    <property type="project" value="UniProtKB-ARBA"/>
</dbReference>
<name>A0AAW1P623_9CHLO</name>
<evidence type="ECO:0000256" key="3">
    <source>
        <dbReference type="ARBA" id="ARBA00013161"/>
    </source>
</evidence>
<dbReference type="GO" id="GO:0004830">
    <property type="term" value="F:tryptophan-tRNA ligase activity"/>
    <property type="evidence" value="ECO:0007669"/>
    <property type="project" value="UniProtKB-EC"/>
</dbReference>
<dbReference type="GO" id="GO:0009791">
    <property type="term" value="P:post-embryonic development"/>
    <property type="evidence" value="ECO:0007669"/>
    <property type="project" value="UniProtKB-ARBA"/>
</dbReference>
<proteinExistence type="inferred from homology"/>
<dbReference type="GO" id="GO:0005524">
    <property type="term" value="F:ATP binding"/>
    <property type="evidence" value="ECO:0007669"/>
    <property type="project" value="UniProtKB-KW"/>
</dbReference>
<dbReference type="Gene3D" id="1.10.240.10">
    <property type="entry name" value="Tyrosyl-Transfer RNA Synthetase"/>
    <property type="match status" value="1"/>
</dbReference>
<dbReference type="SUPFAM" id="SSF52374">
    <property type="entry name" value="Nucleotidylyl transferase"/>
    <property type="match status" value="1"/>
</dbReference>
<dbReference type="InterPro" id="IPR050203">
    <property type="entry name" value="Trp-tRNA_synthetase"/>
</dbReference>
<evidence type="ECO:0000256" key="5">
    <source>
        <dbReference type="ARBA" id="ARBA00022741"/>
    </source>
</evidence>
<dbReference type="Pfam" id="PF00579">
    <property type="entry name" value="tRNA-synt_1b"/>
    <property type="match status" value="1"/>
</dbReference>
<evidence type="ECO:0000256" key="10">
    <source>
        <dbReference type="ARBA" id="ARBA00049929"/>
    </source>
</evidence>
<dbReference type="GO" id="GO:0006436">
    <property type="term" value="P:tryptophanyl-tRNA aminoacylation"/>
    <property type="evidence" value="ECO:0007669"/>
    <property type="project" value="InterPro"/>
</dbReference>
<evidence type="ECO:0000256" key="11">
    <source>
        <dbReference type="RuleBase" id="RU363036"/>
    </source>
</evidence>
<dbReference type="InterPro" id="IPR002305">
    <property type="entry name" value="aa-tRNA-synth_Ic"/>
</dbReference>
<evidence type="ECO:0000256" key="7">
    <source>
        <dbReference type="ARBA" id="ARBA00022917"/>
    </source>
</evidence>
<evidence type="ECO:0000256" key="9">
    <source>
        <dbReference type="ARBA" id="ARBA00030268"/>
    </source>
</evidence>
<dbReference type="FunFam" id="1.10.240.10:FF:000002">
    <property type="entry name" value="Tryptophan--tRNA ligase"/>
    <property type="match status" value="1"/>
</dbReference>
<dbReference type="InterPro" id="IPR014729">
    <property type="entry name" value="Rossmann-like_a/b/a_fold"/>
</dbReference>
<keyword evidence="14" id="KW-1185">Reference proteome</keyword>
<dbReference type="InterPro" id="IPR024109">
    <property type="entry name" value="Trp-tRNA-ligase_bac-type"/>
</dbReference>
<dbReference type="CDD" id="cd00806">
    <property type="entry name" value="TrpRS_core"/>
    <property type="match status" value="1"/>
</dbReference>
<gene>
    <name evidence="13" type="ORF">WJX73_008036</name>
</gene>